<gene>
    <name evidence="1" type="ORF">TSYNT_5384</name>
</gene>
<dbReference type="OrthoDB" id="964236at2"/>
<keyword evidence="2" id="KW-1185">Reference proteome</keyword>
<dbReference type="Proteomes" id="UP000062160">
    <property type="component" value="Unassembled WGS sequence"/>
</dbReference>
<evidence type="ECO:0000313" key="1">
    <source>
        <dbReference type="EMBL" id="GAQ24537.1"/>
    </source>
</evidence>
<sequence length="104" mass="12246">MAFNMDSIKEALKKDKIKWSGHILTRMQQRGIKIKDIINCLSNGEIIEYYEDDYPYPSCLILGNTVDNKSIHVVCALEEDNIWMITAYYPSKSEWLDDLKTRRR</sequence>
<dbReference type="InterPro" id="IPR025354">
    <property type="entry name" value="DUF4258"/>
</dbReference>
<dbReference type="AlphaFoldDB" id="A0A0U9HCL5"/>
<evidence type="ECO:0008006" key="3">
    <source>
        <dbReference type="Google" id="ProtNLM"/>
    </source>
</evidence>
<protein>
    <recommendedName>
        <fullName evidence="3">DUF4258 domain-containing protein</fullName>
    </recommendedName>
</protein>
<dbReference type="RefSeq" id="WP_059031593.1">
    <property type="nucleotide sequence ID" value="NZ_BSDW01000001.1"/>
</dbReference>
<accession>A0A0U9HCL5</accession>
<organism evidence="1">
    <name type="scientific">Tepidanaerobacter syntrophicus</name>
    <dbReference type="NCBI Taxonomy" id="224999"/>
    <lineage>
        <taxon>Bacteria</taxon>
        <taxon>Bacillati</taxon>
        <taxon>Bacillota</taxon>
        <taxon>Clostridia</taxon>
        <taxon>Thermosediminibacterales</taxon>
        <taxon>Tepidanaerobacteraceae</taxon>
        <taxon>Tepidanaerobacter</taxon>
    </lineage>
</organism>
<name>A0A0U9HCL5_9FIRM</name>
<evidence type="ECO:0000313" key="2">
    <source>
        <dbReference type="Proteomes" id="UP000062160"/>
    </source>
</evidence>
<dbReference type="STRING" id="224999.GCA_001485475_00536"/>
<proteinExistence type="predicted"/>
<dbReference type="EMBL" id="DF976999">
    <property type="protein sequence ID" value="GAQ24537.1"/>
    <property type="molecule type" value="Genomic_DNA"/>
</dbReference>
<dbReference type="Pfam" id="PF14076">
    <property type="entry name" value="DUF4258"/>
    <property type="match status" value="1"/>
</dbReference>
<reference evidence="1" key="1">
    <citation type="journal article" date="2016" name="Genome Announc.">
        <title>Draft Genome Sequence of the Syntrophic Lactate-Degrading Bacterium Tepidanaerobacter syntrophicus JLT.</title>
        <authorList>
            <person name="Matsuura N."/>
            <person name="Ohashi A."/>
            <person name="Tourlousse D.M."/>
            <person name="Sekiguchi Y."/>
        </authorList>
    </citation>
    <scope>NUCLEOTIDE SEQUENCE [LARGE SCALE GENOMIC DNA]</scope>
    <source>
        <strain evidence="1">JL</strain>
    </source>
</reference>